<keyword evidence="4" id="KW-1185">Reference proteome</keyword>
<name>A0A804L511_MUSAM</name>
<proteinExistence type="predicted"/>
<dbReference type="EMBL" id="HG996475">
    <property type="protein sequence ID" value="CAG1863764.1"/>
    <property type="molecule type" value="Genomic_DNA"/>
</dbReference>
<dbReference type="Gramene" id="Ma11_t06730.1">
    <property type="protein sequence ID" value="Ma11_p06730.1"/>
    <property type="gene ID" value="Ma11_g06730"/>
</dbReference>
<reference evidence="2" key="1">
    <citation type="submission" date="2021-03" db="EMBL/GenBank/DDBJ databases">
        <authorList>
            <consortium name="Genoscope - CEA"/>
            <person name="William W."/>
        </authorList>
    </citation>
    <scope>NUCLEOTIDE SEQUENCE</scope>
    <source>
        <strain evidence="2">Doubled-haploid Pahang</strain>
    </source>
</reference>
<evidence type="ECO:0000313" key="3">
    <source>
        <dbReference type="EnsemblPlants" id="Ma11_p06730.1"/>
    </source>
</evidence>
<evidence type="ECO:0000313" key="4">
    <source>
        <dbReference type="Proteomes" id="UP000012960"/>
    </source>
</evidence>
<dbReference type="InParanoid" id="A0A804L511"/>
<feature type="region of interest" description="Disordered" evidence="1">
    <location>
        <begin position="1"/>
        <end position="33"/>
    </location>
</feature>
<accession>A0A804L511</accession>
<evidence type="ECO:0000256" key="1">
    <source>
        <dbReference type="SAM" id="MobiDB-lite"/>
    </source>
</evidence>
<organism evidence="3 4">
    <name type="scientific">Musa acuminata subsp. malaccensis</name>
    <name type="common">Wild banana</name>
    <name type="synonym">Musa malaccensis</name>
    <dbReference type="NCBI Taxonomy" id="214687"/>
    <lineage>
        <taxon>Eukaryota</taxon>
        <taxon>Viridiplantae</taxon>
        <taxon>Streptophyta</taxon>
        <taxon>Embryophyta</taxon>
        <taxon>Tracheophyta</taxon>
        <taxon>Spermatophyta</taxon>
        <taxon>Magnoliopsida</taxon>
        <taxon>Liliopsida</taxon>
        <taxon>Zingiberales</taxon>
        <taxon>Musaceae</taxon>
        <taxon>Musa</taxon>
    </lineage>
</organism>
<sequence length="129" mass="13186">MAAIERTSGVDLVATGSPSTGGGRGRAQEPCSPKDLASAYDAAGLPPLLDRGLARDRATAVSALAAQRPNGVVVSGSERFKREMMDLEELLSRLNPMAEEFVLPSLSGQGNWCGAAGGGDGGFYANGFG</sequence>
<dbReference type="AlphaFoldDB" id="A0A804L511"/>
<evidence type="ECO:0000313" key="2">
    <source>
        <dbReference type="EMBL" id="CAG1863764.1"/>
    </source>
</evidence>
<protein>
    <submittedName>
        <fullName evidence="2">(wild Malaysian banana) hypothetical protein</fullName>
    </submittedName>
</protein>
<gene>
    <name evidence="2" type="ORF">GSMUA_18640.1</name>
</gene>
<dbReference type="EnsemblPlants" id="Ma11_t06730.1">
    <property type="protein sequence ID" value="Ma11_p06730.1"/>
    <property type="gene ID" value="Ma11_g06730"/>
</dbReference>
<reference evidence="3" key="2">
    <citation type="submission" date="2021-05" db="UniProtKB">
        <authorList>
            <consortium name="EnsemblPlants"/>
        </authorList>
    </citation>
    <scope>IDENTIFICATION</scope>
    <source>
        <strain evidence="3">subsp. malaccensis</strain>
    </source>
</reference>
<dbReference type="Proteomes" id="UP000012960">
    <property type="component" value="Unplaced"/>
</dbReference>